<reference evidence="2" key="1">
    <citation type="submission" date="2018-09" db="EMBL/GenBank/DDBJ databases">
        <authorList>
            <person name="Livingstone P.G."/>
            <person name="Whitworth D.E."/>
        </authorList>
    </citation>
    <scope>NUCLEOTIDE SEQUENCE [LARGE SCALE GENOMIC DNA]</scope>
    <source>
        <strain evidence="2">CA051B</strain>
    </source>
</reference>
<proteinExistence type="predicted"/>
<organism evidence="1 2">
    <name type="scientific">Corallococcus llansteffanensis</name>
    <dbReference type="NCBI Taxonomy" id="2316731"/>
    <lineage>
        <taxon>Bacteria</taxon>
        <taxon>Pseudomonadati</taxon>
        <taxon>Myxococcota</taxon>
        <taxon>Myxococcia</taxon>
        <taxon>Myxococcales</taxon>
        <taxon>Cystobacterineae</taxon>
        <taxon>Myxococcaceae</taxon>
        <taxon>Corallococcus</taxon>
    </lineage>
</organism>
<dbReference type="Proteomes" id="UP000272888">
    <property type="component" value="Unassembled WGS sequence"/>
</dbReference>
<gene>
    <name evidence="1" type="ORF">D7V93_05100</name>
</gene>
<comment type="caution">
    <text evidence="1">The sequence shown here is derived from an EMBL/GenBank/DDBJ whole genome shotgun (WGS) entry which is preliminary data.</text>
</comment>
<protein>
    <submittedName>
        <fullName evidence="1">Uncharacterized protein</fullName>
    </submittedName>
</protein>
<evidence type="ECO:0000313" key="2">
    <source>
        <dbReference type="Proteomes" id="UP000272888"/>
    </source>
</evidence>
<name>A0A3A8QB74_9BACT</name>
<dbReference type="EMBL" id="RAWB01000032">
    <property type="protein sequence ID" value="RKH65959.1"/>
    <property type="molecule type" value="Genomic_DNA"/>
</dbReference>
<evidence type="ECO:0000313" key="1">
    <source>
        <dbReference type="EMBL" id="RKH65959.1"/>
    </source>
</evidence>
<dbReference type="RefSeq" id="WP_120642280.1">
    <property type="nucleotide sequence ID" value="NZ_RAWB01000032.1"/>
</dbReference>
<dbReference type="AlphaFoldDB" id="A0A3A8QB74"/>
<keyword evidence="2" id="KW-1185">Reference proteome</keyword>
<accession>A0A3A8QB74</accession>
<sequence length="478" mass="54445">MQVRHAAIGASHEIYDSGEAAMRAAVARRVEDRLARRRQQRQPARYRRWKEVETTPLLRSMDGGLDDTKFLYPVLDNLPVIVFPLLSHALTGVQVSVYGPPEVCRVVEVVRDVLLAQGHIDDRAKLLAIEEDRTDISLSRSFQRSTECLSAGSDEPIAWSAGDLVLAYDTHPWLMDRHLPSYELIFNLNARQRVFPEGMPELFGRNYFDRMRLEGEPGAILDIKEPNVLLFTAAGLRGLTKMDELRQPRPGDTYMKVLLRAAARTVWHTSPAATVAFLRYGFKRTRDRIEAGDALPRQHAVELARTFFGVSTLIKAENTDPFCVRDGDSVEDLFGYYQAVLQPIVDSGATKEAGYRELARYHPHAELLYQLSQALRPLQAELPLWRRWPELIQDKLATLNQRLTAEFRGLGIDDAARPVPEYFDAKGVFQSHPAPSDNILQTRDFLRHTYLASFERNQLQYRWLVGGRFPPARRRVSG</sequence>